<feature type="compositionally biased region" description="Low complexity" evidence="1">
    <location>
        <begin position="341"/>
        <end position="354"/>
    </location>
</feature>
<feature type="region of interest" description="Disordered" evidence="1">
    <location>
        <begin position="972"/>
        <end position="1013"/>
    </location>
</feature>
<keyword evidence="4" id="KW-1185">Reference proteome</keyword>
<comment type="caution">
    <text evidence="3">The sequence shown here is derived from an EMBL/GenBank/DDBJ whole genome shotgun (WGS) entry which is preliminary data.</text>
</comment>
<sequence length="1299" mass="132516">MIMTINGVEKRCIEPYGNALIATRTFVAGDIVLCEKPLITTTENLTLLDEIYDAHKELGVRADLLGKDASIDFTLQMLQFAAASAQVRGFVFELFTPDVKVYKDAPYVRAARQYAEQLDAARKSRPETFARSVLGPLAACSDANEVIRVVLAWVCNCYSTRHGGGALYKVGSLVNHCCEGNTRYRFVDDAEGNGCGVFVACRKINPGEVITTCYLGWDEQTLLSTRMRQKLLVQTKLFTCTCSRCSSSRDPYRSLPCPSCHGGDTGVAGAGSPATSPITATVTTATSNGTASAAAAALPECLGVAAVAEDALGMPTNSGGGDEEEGAHGCAGSAHALVGLPVSPSSRSPSPEGPDAIPPDRSNEGSPSGGAVAARSGFVYWMGATGNGVLSDTRETYHGSCGDSGSGGEGAFANGEGGNNVGRDGHGDGDGDGGRGDMQEAVGQSFWECDTCRKRYCDVEMQGQLRRRAAAADLEAEVSNDDPELALEEEVQRMGEHLDWSELAVSLGAVRRLGARCQAVLGQRHWTTNRCRYTVLELCTAALIRTCAASRTAASAYSGAALRRPDVSLGGGSWCSAGGSGGCGDGGCGTVGWRAGTSSAGCAGACPLPPAATVAATVAATAAATAAAAAAPAGTAGSVATWTSPCREGCGVNSAADGTEDGVSSSPLPPPLPPPPPAHPSTIAKARRVLLETAAMAVATTTGQQGPADKQLTPGDFESALEAAHAAAAECATGNMDIARVARCGRVAAVGECWLGAVTTSLGALGLRSDAPETGSTADVNVAALTARAFTAAAAAATATTAEVARGGGGGELGEAVPDLNSSSPSTTREGSPAFPQRLMAPPDTAGNPPGASCPDNGSVRKGLEEAVVADAASGDVGREAQEGLGMGPTMEATVKVGAIQEWRDDTATSLEHPEHPPVPSPPDPAPHVNPHLGRAALLQHTFHHQSLHQQVRRLSHHMSLFLDSDHGGSNSAGGGCGGSGGPRSAPRAGDDGFPSESTHSSPSGEGAGASAASPDAAVATVAAAVAAIACEDGVEKQQPTGTAGMGNGMGTWAANLMPALPPQNSSVAPGSHMEGVGVSEGDPALPNTVAPLVAAPPTRDLLSGMSLPRQTLPRGEGEEVLRSPTQQQQQQQQDGPQPLTAAPAALLDSRDMLVEVEAGAGVMHDGLVLVSEAGAARSAGGSTLWSLLEVDGLVDCMCEELQALWQWQQHHTPHAPELVLKAVAGPAATALMDVVKDELCSCGQLSSRALTTAEATAARLAAAYEAAPYYDVSGEAYEEAVSVMQLVPLIRKVLDLPE</sequence>
<evidence type="ECO:0000256" key="1">
    <source>
        <dbReference type="SAM" id="MobiDB-lite"/>
    </source>
</evidence>
<feature type="domain" description="SET" evidence="2">
    <location>
        <begin position="6"/>
        <end position="215"/>
    </location>
</feature>
<dbReference type="PANTHER" id="PTHR12197">
    <property type="entry name" value="HISTONE-LYSINE N-METHYLTRANSFERASE SMYD"/>
    <property type="match status" value="1"/>
</dbReference>
<name>A0A8J4C2L2_9CHLO</name>
<evidence type="ECO:0000313" key="4">
    <source>
        <dbReference type="Proteomes" id="UP000747110"/>
    </source>
</evidence>
<dbReference type="PANTHER" id="PTHR12197:SF251">
    <property type="entry name" value="EG:BACR7C10.4 PROTEIN"/>
    <property type="match status" value="1"/>
</dbReference>
<dbReference type="InterPro" id="IPR046341">
    <property type="entry name" value="SET_dom_sf"/>
</dbReference>
<feature type="region of interest" description="Disordered" evidence="1">
    <location>
        <begin position="806"/>
        <end position="859"/>
    </location>
</feature>
<dbReference type="Proteomes" id="UP000747110">
    <property type="component" value="Unassembled WGS sequence"/>
</dbReference>
<feature type="region of interest" description="Disordered" evidence="1">
    <location>
        <begin position="910"/>
        <end position="932"/>
    </location>
</feature>
<dbReference type="EMBL" id="BNCP01000006">
    <property type="protein sequence ID" value="GIL74263.1"/>
    <property type="molecule type" value="Genomic_DNA"/>
</dbReference>
<feature type="compositionally biased region" description="Pro residues" evidence="1">
    <location>
        <begin position="667"/>
        <end position="679"/>
    </location>
</feature>
<dbReference type="OrthoDB" id="530609at2759"/>
<proteinExistence type="predicted"/>
<feature type="compositionally biased region" description="Gly residues" evidence="1">
    <location>
        <begin position="402"/>
        <end position="420"/>
    </location>
</feature>
<dbReference type="CDD" id="cd20071">
    <property type="entry name" value="SET_SMYD"/>
    <property type="match status" value="1"/>
</dbReference>
<dbReference type="SUPFAM" id="SSF82199">
    <property type="entry name" value="SET domain"/>
    <property type="match status" value="1"/>
</dbReference>
<feature type="region of interest" description="Disordered" evidence="1">
    <location>
        <begin position="397"/>
        <end position="439"/>
    </location>
</feature>
<feature type="compositionally biased region" description="Low complexity" evidence="1">
    <location>
        <begin position="1127"/>
        <end position="1140"/>
    </location>
</feature>
<feature type="compositionally biased region" description="Gly residues" evidence="1">
    <location>
        <begin position="972"/>
        <end position="982"/>
    </location>
</feature>
<dbReference type="InterPro" id="IPR001214">
    <property type="entry name" value="SET_dom"/>
</dbReference>
<feature type="compositionally biased region" description="Polar residues" evidence="1">
    <location>
        <begin position="820"/>
        <end position="830"/>
    </location>
</feature>
<dbReference type="Gene3D" id="2.170.270.10">
    <property type="entry name" value="SET domain"/>
    <property type="match status" value="1"/>
</dbReference>
<gene>
    <name evidence="3" type="ORF">Vretifemale_4328</name>
</gene>
<dbReference type="InterPro" id="IPR050869">
    <property type="entry name" value="H3K4_H4K5_MeTrfase"/>
</dbReference>
<feature type="region of interest" description="Disordered" evidence="1">
    <location>
        <begin position="337"/>
        <end position="370"/>
    </location>
</feature>
<feature type="compositionally biased region" description="Pro residues" evidence="1">
    <location>
        <begin position="917"/>
        <end position="928"/>
    </location>
</feature>
<reference evidence="3" key="1">
    <citation type="journal article" date="2021" name="Proc. Natl. Acad. Sci. U.S.A.">
        <title>Three genomes in the algal genus Volvox reveal the fate of a haploid sex-determining region after a transition to homothallism.</title>
        <authorList>
            <person name="Yamamoto K."/>
            <person name="Hamaji T."/>
            <person name="Kawai-Toyooka H."/>
            <person name="Matsuzaki R."/>
            <person name="Takahashi F."/>
            <person name="Nishimura Y."/>
            <person name="Kawachi M."/>
            <person name="Noguchi H."/>
            <person name="Minakuchi Y."/>
            <person name="Umen J.G."/>
            <person name="Toyoda A."/>
            <person name="Nozaki H."/>
        </authorList>
    </citation>
    <scope>NUCLEOTIDE SEQUENCE</scope>
    <source>
        <strain evidence="3">NIES-3786</strain>
    </source>
</reference>
<organism evidence="3 4">
    <name type="scientific">Volvox reticuliferus</name>
    <dbReference type="NCBI Taxonomy" id="1737510"/>
    <lineage>
        <taxon>Eukaryota</taxon>
        <taxon>Viridiplantae</taxon>
        <taxon>Chlorophyta</taxon>
        <taxon>core chlorophytes</taxon>
        <taxon>Chlorophyceae</taxon>
        <taxon>CS clade</taxon>
        <taxon>Chlamydomonadales</taxon>
        <taxon>Volvocaceae</taxon>
        <taxon>Volvox</taxon>
    </lineage>
</organism>
<protein>
    <recommendedName>
        <fullName evidence="2">SET domain-containing protein</fullName>
    </recommendedName>
</protein>
<evidence type="ECO:0000313" key="3">
    <source>
        <dbReference type="EMBL" id="GIL74263.1"/>
    </source>
</evidence>
<accession>A0A8J4C2L2</accession>
<feature type="region of interest" description="Disordered" evidence="1">
    <location>
        <begin position="651"/>
        <end position="681"/>
    </location>
</feature>
<evidence type="ECO:0000259" key="2">
    <source>
        <dbReference type="PROSITE" id="PS50280"/>
    </source>
</evidence>
<feature type="region of interest" description="Disordered" evidence="1">
    <location>
        <begin position="1097"/>
        <end position="1140"/>
    </location>
</feature>
<dbReference type="Pfam" id="PF00856">
    <property type="entry name" value="SET"/>
    <property type="match status" value="1"/>
</dbReference>
<dbReference type="PROSITE" id="PS50280">
    <property type="entry name" value="SET"/>
    <property type="match status" value="1"/>
</dbReference>
<feature type="compositionally biased region" description="Basic and acidic residues" evidence="1">
    <location>
        <begin position="423"/>
        <end position="438"/>
    </location>
</feature>
<dbReference type="GO" id="GO:0005634">
    <property type="term" value="C:nucleus"/>
    <property type="evidence" value="ECO:0007669"/>
    <property type="project" value="TreeGrafter"/>
</dbReference>